<dbReference type="SUPFAM" id="SSF56176">
    <property type="entry name" value="FAD-binding/transporter-associated domain-like"/>
    <property type="match status" value="1"/>
</dbReference>
<dbReference type="InterPro" id="IPR036318">
    <property type="entry name" value="FAD-bd_PCMH-like_sf"/>
</dbReference>
<evidence type="ECO:0000313" key="6">
    <source>
        <dbReference type="Proteomes" id="UP000799777"/>
    </source>
</evidence>
<dbReference type="GO" id="GO:0071949">
    <property type="term" value="F:FAD binding"/>
    <property type="evidence" value="ECO:0007669"/>
    <property type="project" value="InterPro"/>
</dbReference>
<feature type="domain" description="FAD-binding PCMH-type" evidence="4">
    <location>
        <begin position="128"/>
        <end position="313"/>
    </location>
</feature>
<gene>
    <name evidence="5" type="ORF">EK21DRAFT_102290</name>
</gene>
<dbReference type="GO" id="GO:0016491">
    <property type="term" value="F:oxidoreductase activity"/>
    <property type="evidence" value="ECO:0007669"/>
    <property type="project" value="UniProtKB-KW"/>
</dbReference>
<dbReference type="AlphaFoldDB" id="A0A9P4H674"/>
<dbReference type="InterPro" id="IPR050432">
    <property type="entry name" value="FAD-linked_Oxidoreductases_BP"/>
</dbReference>
<accession>A0A9P4H674</accession>
<dbReference type="Proteomes" id="UP000799777">
    <property type="component" value="Unassembled WGS sequence"/>
</dbReference>
<evidence type="ECO:0000313" key="5">
    <source>
        <dbReference type="EMBL" id="KAF2027845.1"/>
    </source>
</evidence>
<dbReference type="EMBL" id="ML978221">
    <property type="protein sequence ID" value="KAF2027845.1"/>
    <property type="molecule type" value="Genomic_DNA"/>
</dbReference>
<feature type="signal peptide" evidence="3">
    <location>
        <begin position="1"/>
        <end position="18"/>
    </location>
</feature>
<organism evidence="5 6">
    <name type="scientific">Setomelanomma holmii</name>
    <dbReference type="NCBI Taxonomy" id="210430"/>
    <lineage>
        <taxon>Eukaryota</taxon>
        <taxon>Fungi</taxon>
        <taxon>Dikarya</taxon>
        <taxon>Ascomycota</taxon>
        <taxon>Pezizomycotina</taxon>
        <taxon>Dothideomycetes</taxon>
        <taxon>Pleosporomycetidae</taxon>
        <taxon>Pleosporales</taxon>
        <taxon>Pleosporineae</taxon>
        <taxon>Phaeosphaeriaceae</taxon>
        <taxon>Setomelanomma</taxon>
    </lineage>
</organism>
<comment type="similarity">
    <text evidence="1">Belongs to the oxygen-dependent FAD-linked oxidoreductase family.</text>
</comment>
<dbReference type="Pfam" id="PF01565">
    <property type="entry name" value="FAD_binding_4"/>
    <property type="match status" value="1"/>
</dbReference>
<sequence>MTLAFLAMWLGMHNKAVSFRQFVLPPFLPSVTAAIDHHQRCTAHDACWPSPAEWNIFNSSIKGQLISSHPSAYVCHDPTYDEALCATAKANWTSSDWRTAQPGAYSAILWELGSNQCFINTSISALCEQGLVAEYTVNASSVELVQKAVRWAVKMNLYLTVKNTGHDHLGRSSGKGAFSIWTHHMKGREWHKAFVECGAEVGEKGVPAVTLHAGEQWLDVFRDADRQGRIVVGGSTRTVGAAGGWFTGGGHSAWSYFYGLGVDNVLEINAVTADGEVKILNEHTDAEHFWPIRGGGGNSWGVIISVTYKTHPMPTHIKTVAAQYNSTSLVARREVLPRALKAIPRITDLGFTGYATFGNPIGLIFIQPKGTNTTAGEATALIEHAGNITDVEPLAGAFDLPTWITYCAAFLQDPNIATDVIDTSRLLTAEILSNKTEDLLGVIIDEFPDFHAGFNFINSRNRDDTAVHSIWKHSQGVFSLGTNWADDAPESEKRAKRSRAVEASKRLAAIVGSDGGTYVNEANPYEPYWQLERVKRRMDPWGLLVCNRCVGGDIVYDP</sequence>
<dbReference type="InterPro" id="IPR006094">
    <property type="entry name" value="Oxid_FAD_bind_N"/>
</dbReference>
<dbReference type="PROSITE" id="PS51387">
    <property type="entry name" value="FAD_PCMH"/>
    <property type="match status" value="1"/>
</dbReference>
<keyword evidence="3" id="KW-0732">Signal</keyword>
<dbReference type="InterPro" id="IPR016166">
    <property type="entry name" value="FAD-bd_PCMH"/>
</dbReference>
<dbReference type="InterPro" id="IPR016169">
    <property type="entry name" value="FAD-bd_PCMH_sub2"/>
</dbReference>
<dbReference type="PANTHER" id="PTHR13878">
    <property type="entry name" value="GULONOLACTONE OXIDASE"/>
    <property type="match status" value="1"/>
</dbReference>
<comment type="caution">
    <text evidence="5">The sequence shown here is derived from an EMBL/GenBank/DDBJ whole genome shotgun (WGS) entry which is preliminary data.</text>
</comment>
<proteinExistence type="inferred from homology"/>
<feature type="chain" id="PRO_5040288180" evidence="3">
    <location>
        <begin position="19"/>
        <end position="558"/>
    </location>
</feature>
<evidence type="ECO:0000259" key="4">
    <source>
        <dbReference type="PROSITE" id="PS51387"/>
    </source>
</evidence>
<dbReference type="Gene3D" id="3.30.465.10">
    <property type="match status" value="1"/>
</dbReference>
<keyword evidence="2" id="KW-0560">Oxidoreductase</keyword>
<dbReference type="PANTHER" id="PTHR13878:SF91">
    <property type="entry name" value="FAD BINDING DOMAIN PROTEIN (AFU_ORTHOLOGUE AFUA_6G12070)-RELATED"/>
    <property type="match status" value="1"/>
</dbReference>
<name>A0A9P4H674_9PLEO</name>
<evidence type="ECO:0000256" key="2">
    <source>
        <dbReference type="ARBA" id="ARBA00023002"/>
    </source>
</evidence>
<keyword evidence="6" id="KW-1185">Reference proteome</keyword>
<protein>
    <submittedName>
        <fullName evidence="5">FAD-binding domain-containing protein</fullName>
    </submittedName>
</protein>
<evidence type="ECO:0000256" key="1">
    <source>
        <dbReference type="ARBA" id="ARBA00005466"/>
    </source>
</evidence>
<evidence type="ECO:0000256" key="3">
    <source>
        <dbReference type="SAM" id="SignalP"/>
    </source>
</evidence>
<reference evidence="5" key="1">
    <citation type="journal article" date="2020" name="Stud. Mycol.">
        <title>101 Dothideomycetes genomes: a test case for predicting lifestyles and emergence of pathogens.</title>
        <authorList>
            <person name="Haridas S."/>
            <person name="Albert R."/>
            <person name="Binder M."/>
            <person name="Bloem J."/>
            <person name="Labutti K."/>
            <person name="Salamov A."/>
            <person name="Andreopoulos B."/>
            <person name="Baker S."/>
            <person name="Barry K."/>
            <person name="Bills G."/>
            <person name="Bluhm B."/>
            <person name="Cannon C."/>
            <person name="Castanera R."/>
            <person name="Culley D."/>
            <person name="Daum C."/>
            <person name="Ezra D."/>
            <person name="Gonzalez J."/>
            <person name="Henrissat B."/>
            <person name="Kuo A."/>
            <person name="Liang C."/>
            <person name="Lipzen A."/>
            <person name="Lutzoni F."/>
            <person name="Magnuson J."/>
            <person name="Mondo S."/>
            <person name="Nolan M."/>
            <person name="Ohm R."/>
            <person name="Pangilinan J."/>
            <person name="Park H.-J."/>
            <person name="Ramirez L."/>
            <person name="Alfaro M."/>
            <person name="Sun H."/>
            <person name="Tritt A."/>
            <person name="Yoshinaga Y."/>
            <person name="Zwiers L.-H."/>
            <person name="Turgeon B."/>
            <person name="Goodwin S."/>
            <person name="Spatafora J."/>
            <person name="Crous P."/>
            <person name="Grigoriev I."/>
        </authorList>
    </citation>
    <scope>NUCLEOTIDE SEQUENCE</scope>
    <source>
        <strain evidence="5">CBS 110217</strain>
    </source>
</reference>
<dbReference type="OrthoDB" id="9983560at2759"/>